<dbReference type="InterPro" id="IPR035965">
    <property type="entry name" value="PAS-like_dom_sf"/>
</dbReference>
<comment type="caution">
    <text evidence="8">The sequence shown here is derived from an EMBL/GenBank/DDBJ whole genome shotgun (WGS) entry which is preliminary data.</text>
</comment>
<dbReference type="EMBL" id="SLWB01000010">
    <property type="protein sequence ID" value="TCN65655.1"/>
    <property type="molecule type" value="Genomic_DNA"/>
</dbReference>
<dbReference type="CDD" id="cd00009">
    <property type="entry name" value="AAA"/>
    <property type="match status" value="1"/>
</dbReference>
<dbReference type="PROSITE" id="PS50045">
    <property type="entry name" value="SIGMA54_INTERACT_4"/>
    <property type="match status" value="1"/>
</dbReference>
<evidence type="ECO:0000259" key="6">
    <source>
        <dbReference type="PROSITE" id="PS50045"/>
    </source>
</evidence>
<dbReference type="SUPFAM" id="SSF52540">
    <property type="entry name" value="P-loop containing nucleoside triphosphate hydrolases"/>
    <property type="match status" value="1"/>
</dbReference>
<dbReference type="InterPro" id="IPR029016">
    <property type="entry name" value="GAF-like_dom_sf"/>
</dbReference>
<dbReference type="InterPro" id="IPR000014">
    <property type="entry name" value="PAS"/>
</dbReference>
<evidence type="ECO:0000313" key="9">
    <source>
        <dbReference type="Proteomes" id="UP000294830"/>
    </source>
</evidence>
<dbReference type="PROSITE" id="PS00688">
    <property type="entry name" value="SIGMA54_INTERACT_3"/>
    <property type="match status" value="1"/>
</dbReference>
<dbReference type="Pfam" id="PF00158">
    <property type="entry name" value="Sigma54_activat"/>
    <property type="match status" value="1"/>
</dbReference>
<evidence type="ECO:0000256" key="2">
    <source>
        <dbReference type="ARBA" id="ARBA00022840"/>
    </source>
</evidence>
<dbReference type="InterPro" id="IPR058031">
    <property type="entry name" value="AAA_lid_NorR"/>
</dbReference>
<keyword evidence="3" id="KW-0805">Transcription regulation</keyword>
<keyword evidence="1" id="KW-0547">Nucleotide-binding</keyword>
<reference evidence="8 9" key="1">
    <citation type="submission" date="2019-03" db="EMBL/GenBank/DDBJ databases">
        <title>Genomic Encyclopedia of Archaeal and Bacterial Type Strains, Phase II (KMG-II): from individual species to whole genera.</title>
        <authorList>
            <person name="Goeker M."/>
        </authorList>
    </citation>
    <scope>NUCLEOTIDE SEQUENCE [LARGE SCALE GENOMIC DNA]</scope>
    <source>
        <strain evidence="8 9">RL-C</strain>
    </source>
</reference>
<dbReference type="Proteomes" id="UP000294830">
    <property type="component" value="Unassembled WGS sequence"/>
</dbReference>
<dbReference type="GO" id="GO:0006355">
    <property type="term" value="P:regulation of DNA-templated transcription"/>
    <property type="evidence" value="ECO:0007669"/>
    <property type="project" value="InterPro"/>
</dbReference>
<dbReference type="SUPFAM" id="SSF46689">
    <property type="entry name" value="Homeodomain-like"/>
    <property type="match status" value="1"/>
</dbReference>
<dbReference type="Pfam" id="PF02954">
    <property type="entry name" value="HTH_8"/>
    <property type="match status" value="1"/>
</dbReference>
<keyword evidence="5" id="KW-0804">Transcription</keyword>
<keyword evidence="2" id="KW-0067">ATP-binding</keyword>
<feature type="domain" description="Sigma-54 factor interaction" evidence="6">
    <location>
        <begin position="326"/>
        <end position="556"/>
    </location>
</feature>
<dbReference type="InterPro" id="IPR003593">
    <property type="entry name" value="AAA+_ATPase"/>
</dbReference>
<dbReference type="SMART" id="SM00091">
    <property type="entry name" value="PAS"/>
    <property type="match status" value="1"/>
</dbReference>
<dbReference type="SUPFAM" id="SSF55785">
    <property type="entry name" value="PYP-like sensor domain (PAS domain)"/>
    <property type="match status" value="1"/>
</dbReference>
<proteinExistence type="predicted"/>
<dbReference type="PROSITE" id="PS00675">
    <property type="entry name" value="SIGMA54_INTERACT_1"/>
    <property type="match status" value="1"/>
</dbReference>
<name>A0A4R2ECG8_9BACT</name>
<dbReference type="SMART" id="SM00382">
    <property type="entry name" value="AAA"/>
    <property type="match status" value="1"/>
</dbReference>
<evidence type="ECO:0000256" key="1">
    <source>
        <dbReference type="ARBA" id="ARBA00022741"/>
    </source>
</evidence>
<dbReference type="Gene3D" id="3.30.450.20">
    <property type="entry name" value="PAS domain"/>
    <property type="match status" value="1"/>
</dbReference>
<dbReference type="PROSITE" id="PS00676">
    <property type="entry name" value="SIGMA54_INTERACT_2"/>
    <property type="match status" value="1"/>
</dbReference>
<gene>
    <name evidence="8" type="ORF">CLV25_11044</name>
</gene>
<accession>A0A4R2ECG8</accession>
<sequence>MTNSVKKYEEIVRHSFARSMAFGLERRQPPRPKIISKEELMERQAANEELISIAEPSEHALNGYFNEKGTFLALTDKDGCILKVYGDSQSVKGAAKLFFIPGAFADEENLGSTSIGIVLHEKQPIQLAAKDHFYFTFNEYTSVSAPLLDKENALVAVLSIFFKTESVAPNTINIVRAAADGISTQVRNRQAQQSLEHSNQLLSTIINTLNHGLVAVNADGNVLCHNKTALSLLGLSEKELKGYNISDILPQWEMALPTLKRNERIFDEEVVFDIVPIKERYAVNLLPTFIEGEFVGAVILIREMKRVYNIVNKFTGMNARYTFEDIIGESYEMQRVIEYAKIVANSPSTILIDGESGTGKELLAQSIHNYSNRRNAGFVAVNCGALPETLIESELFGYDSGAFTGASKGGKPGKFELANGGTLFLDEIGEMPLDMQVKLLRVIQEGVITRVGGTKNIPVDVRIIAATNKDLKEEIKEGRFRLDLYYRLSVIPLRLPSLRERKEDIPMLINYFLHSKALKLNKDVPEISPEVYRFLLSYSWPGNVRELENFIEKTVNLNGNIVWDVTKDQVKNLPEVGTTPHRGSSSSKVTLTTLDEMEKRMIKEAIKELNSNISQVAKTLGISRNTLYLKMKKYGIDH</sequence>
<evidence type="ECO:0000256" key="4">
    <source>
        <dbReference type="ARBA" id="ARBA00023125"/>
    </source>
</evidence>
<dbReference type="PANTHER" id="PTHR32071">
    <property type="entry name" value="TRANSCRIPTIONAL REGULATORY PROTEIN"/>
    <property type="match status" value="1"/>
</dbReference>
<protein>
    <submittedName>
        <fullName evidence="8">PAS domain S-box-containing protein</fullName>
    </submittedName>
</protein>
<dbReference type="InterPro" id="IPR002078">
    <property type="entry name" value="Sigma_54_int"/>
</dbReference>
<evidence type="ECO:0000313" key="8">
    <source>
        <dbReference type="EMBL" id="TCN65655.1"/>
    </source>
</evidence>
<dbReference type="Gene3D" id="3.40.50.300">
    <property type="entry name" value="P-loop containing nucleotide triphosphate hydrolases"/>
    <property type="match status" value="1"/>
</dbReference>
<organism evidence="8 9">
    <name type="scientific">Acetobacteroides hydrogenigenes</name>
    <dbReference type="NCBI Taxonomy" id="979970"/>
    <lineage>
        <taxon>Bacteria</taxon>
        <taxon>Pseudomonadati</taxon>
        <taxon>Bacteroidota</taxon>
        <taxon>Bacteroidia</taxon>
        <taxon>Bacteroidales</taxon>
        <taxon>Rikenellaceae</taxon>
        <taxon>Acetobacteroides</taxon>
    </lineage>
</organism>
<dbReference type="AlphaFoldDB" id="A0A4R2ECG8"/>
<dbReference type="InterPro" id="IPR027417">
    <property type="entry name" value="P-loop_NTPase"/>
</dbReference>
<keyword evidence="4" id="KW-0238">DNA-binding</keyword>
<dbReference type="InterPro" id="IPR002197">
    <property type="entry name" value="HTH_Fis"/>
</dbReference>
<dbReference type="CDD" id="cd00130">
    <property type="entry name" value="PAS"/>
    <property type="match status" value="1"/>
</dbReference>
<dbReference type="InterPro" id="IPR025944">
    <property type="entry name" value="Sigma_54_int_dom_CS"/>
</dbReference>
<dbReference type="Pfam" id="PF00989">
    <property type="entry name" value="PAS"/>
    <property type="match status" value="1"/>
</dbReference>
<evidence type="ECO:0000256" key="3">
    <source>
        <dbReference type="ARBA" id="ARBA00023015"/>
    </source>
</evidence>
<dbReference type="OrthoDB" id="9810703at2"/>
<dbReference type="PRINTS" id="PR01590">
    <property type="entry name" value="HTHFIS"/>
</dbReference>
<dbReference type="InterPro" id="IPR009057">
    <property type="entry name" value="Homeodomain-like_sf"/>
</dbReference>
<dbReference type="FunFam" id="3.40.50.300:FF:000006">
    <property type="entry name" value="DNA-binding transcriptional regulator NtrC"/>
    <property type="match status" value="1"/>
</dbReference>
<dbReference type="GO" id="GO:0005524">
    <property type="term" value="F:ATP binding"/>
    <property type="evidence" value="ECO:0007669"/>
    <property type="project" value="UniProtKB-KW"/>
</dbReference>
<evidence type="ECO:0000256" key="5">
    <source>
        <dbReference type="ARBA" id="ARBA00023163"/>
    </source>
</evidence>
<dbReference type="NCBIfam" id="TIGR00229">
    <property type="entry name" value="sensory_box"/>
    <property type="match status" value="1"/>
</dbReference>
<dbReference type="GO" id="GO:0043565">
    <property type="term" value="F:sequence-specific DNA binding"/>
    <property type="evidence" value="ECO:0007669"/>
    <property type="project" value="InterPro"/>
</dbReference>
<dbReference type="Gene3D" id="3.30.450.40">
    <property type="match status" value="1"/>
</dbReference>
<dbReference type="Gene3D" id="1.10.10.60">
    <property type="entry name" value="Homeodomain-like"/>
    <property type="match status" value="1"/>
</dbReference>
<dbReference type="InterPro" id="IPR025943">
    <property type="entry name" value="Sigma_54_int_dom_ATP-bd_2"/>
</dbReference>
<feature type="domain" description="PAS" evidence="7">
    <location>
        <begin position="198"/>
        <end position="249"/>
    </location>
</feature>
<dbReference type="InterPro" id="IPR025662">
    <property type="entry name" value="Sigma_54_int_dom_ATP-bd_1"/>
</dbReference>
<dbReference type="RefSeq" id="WP_131839644.1">
    <property type="nucleotide sequence ID" value="NZ_SLWB01000010.1"/>
</dbReference>
<dbReference type="InterPro" id="IPR013767">
    <property type="entry name" value="PAS_fold"/>
</dbReference>
<dbReference type="Pfam" id="PF25601">
    <property type="entry name" value="AAA_lid_14"/>
    <property type="match status" value="1"/>
</dbReference>
<dbReference type="Gene3D" id="1.10.8.60">
    <property type="match status" value="1"/>
</dbReference>
<evidence type="ECO:0000259" key="7">
    <source>
        <dbReference type="PROSITE" id="PS50112"/>
    </source>
</evidence>
<dbReference type="PANTHER" id="PTHR32071:SF57">
    <property type="entry name" value="C4-DICARBOXYLATE TRANSPORT TRANSCRIPTIONAL REGULATORY PROTEIN DCTD"/>
    <property type="match status" value="1"/>
</dbReference>
<dbReference type="PROSITE" id="PS50112">
    <property type="entry name" value="PAS"/>
    <property type="match status" value="1"/>
</dbReference>
<keyword evidence="9" id="KW-1185">Reference proteome</keyword>